<evidence type="ECO:0000256" key="1">
    <source>
        <dbReference type="SAM" id="MobiDB-lite"/>
    </source>
</evidence>
<gene>
    <name evidence="2" type="ORF">WN55_03013</name>
</gene>
<dbReference type="OrthoDB" id="6434376at2759"/>
<sequence>MPETSFSCRNKIVGSYYADPETDCQVFHVCVSVAGTVQDYKSTSTRQDISQATTKYFPSYASSSFPPTTYSPATKKFVSNDNGQGQTASRNNDNGQYYDKSSQQTVKSSSQYYESTKAPKKATQYNNYEGTNGKYYTESSTNTYDSARSSVGIGFSPASINHLAETPRSTTPVPRRISTATTYNPNTFNTNTQRPPQSPTTPRGSTYANGSARPFSSTTRLPNSTTPRPKSGKKSDYDYAYYDNTAGLEYDSLDLEHVTGNKESTKIARN</sequence>
<keyword evidence="3" id="KW-1185">Reference proteome</keyword>
<dbReference type="AlphaFoldDB" id="A0A154PHX1"/>
<dbReference type="EMBL" id="KQ434912">
    <property type="protein sequence ID" value="KZC11412.1"/>
    <property type="molecule type" value="Genomic_DNA"/>
</dbReference>
<feature type="compositionally biased region" description="Polar residues" evidence="1">
    <location>
        <begin position="77"/>
        <end position="95"/>
    </location>
</feature>
<feature type="region of interest" description="Disordered" evidence="1">
    <location>
        <begin position="72"/>
        <end position="132"/>
    </location>
</feature>
<organism evidence="2 3">
    <name type="scientific">Dufourea novaeangliae</name>
    <name type="common">Sweat bee</name>
    <dbReference type="NCBI Taxonomy" id="178035"/>
    <lineage>
        <taxon>Eukaryota</taxon>
        <taxon>Metazoa</taxon>
        <taxon>Ecdysozoa</taxon>
        <taxon>Arthropoda</taxon>
        <taxon>Hexapoda</taxon>
        <taxon>Insecta</taxon>
        <taxon>Pterygota</taxon>
        <taxon>Neoptera</taxon>
        <taxon>Endopterygota</taxon>
        <taxon>Hymenoptera</taxon>
        <taxon>Apocrita</taxon>
        <taxon>Aculeata</taxon>
        <taxon>Apoidea</taxon>
        <taxon>Anthophila</taxon>
        <taxon>Halictidae</taxon>
        <taxon>Rophitinae</taxon>
        <taxon>Dufourea</taxon>
    </lineage>
</organism>
<protein>
    <submittedName>
        <fullName evidence="2">Uncharacterized protein</fullName>
    </submittedName>
</protein>
<accession>A0A154PHX1</accession>
<feature type="compositionally biased region" description="Polar residues" evidence="1">
    <location>
        <begin position="214"/>
        <end position="228"/>
    </location>
</feature>
<feature type="compositionally biased region" description="Low complexity" evidence="1">
    <location>
        <begin position="100"/>
        <end position="111"/>
    </location>
</feature>
<feature type="compositionally biased region" description="Low complexity" evidence="1">
    <location>
        <begin position="179"/>
        <end position="206"/>
    </location>
</feature>
<proteinExistence type="predicted"/>
<reference evidence="2 3" key="1">
    <citation type="submission" date="2015-07" db="EMBL/GenBank/DDBJ databases">
        <title>The genome of Dufourea novaeangliae.</title>
        <authorList>
            <person name="Pan H."/>
            <person name="Kapheim K."/>
        </authorList>
    </citation>
    <scope>NUCLEOTIDE SEQUENCE [LARGE SCALE GENOMIC DNA]</scope>
    <source>
        <strain evidence="2">0120121106</strain>
        <tissue evidence="2">Whole body</tissue>
    </source>
</reference>
<dbReference type="STRING" id="178035.A0A154PHX1"/>
<name>A0A154PHX1_DUFNO</name>
<dbReference type="Proteomes" id="UP000076502">
    <property type="component" value="Unassembled WGS sequence"/>
</dbReference>
<feature type="region of interest" description="Disordered" evidence="1">
    <location>
        <begin position="162"/>
        <end position="237"/>
    </location>
</feature>
<evidence type="ECO:0000313" key="3">
    <source>
        <dbReference type="Proteomes" id="UP000076502"/>
    </source>
</evidence>
<evidence type="ECO:0000313" key="2">
    <source>
        <dbReference type="EMBL" id="KZC11412.1"/>
    </source>
</evidence>